<dbReference type="Pfam" id="PF00465">
    <property type="entry name" value="Fe-ADH"/>
    <property type="match status" value="1"/>
</dbReference>
<dbReference type="InterPro" id="IPR044731">
    <property type="entry name" value="BDH-like"/>
</dbReference>
<dbReference type="Gene3D" id="1.20.1090.10">
    <property type="entry name" value="Dehydroquinate synthase-like - alpha domain"/>
    <property type="match status" value="1"/>
</dbReference>
<sequence length="395" mass="43002">MAMQNFHYCNPCDIYLGTDALARLPDLLSGRKVLIVSGGLGTKASGIVDDITGILSDNNIDWIELGGSSVPSYDRVQAGIEICHEAGVECVLGVGGCSCMDIAKIIAFGACHDNLWEYLSGEKEIEGDEDHLLIGTIPSYPSGGSEADSAAEVDDLENGVHGSLYGIFPDFALLNPEYTFSLNAEHTAYAAAVTFVQASINYLGEYSPIAEKFTKAVLEGVRDSVKISLQDPRNYEARATQMWGSALSTMGILSCGKGDSWSWAIYTEMDVITECMDLSYRQALTVLFPQWLAAHAKYHGDDVRRYMVDIMGVDGLLPIEVAVAEGVAKITEFFTSLGLPMHYREMGALPDEESLMEAINDFLGAESESIPVDDEEEETSELTAEDMAAMYMRCY</sequence>
<dbReference type="EC" id="1.1.1.1" evidence="4"/>
<dbReference type="GO" id="GO:0008106">
    <property type="term" value="F:alcohol dehydrogenase (NADP+) activity"/>
    <property type="evidence" value="ECO:0007669"/>
    <property type="project" value="TreeGrafter"/>
</dbReference>
<dbReference type="Gene3D" id="3.40.50.1970">
    <property type="match status" value="1"/>
</dbReference>
<proteinExistence type="predicted"/>
<evidence type="ECO:0000256" key="1">
    <source>
        <dbReference type="ARBA" id="ARBA00023002"/>
    </source>
</evidence>
<feature type="domain" description="Alcohol dehydrogenase iron-type/glycerol dehydrogenase GldA" evidence="2">
    <location>
        <begin position="12"/>
        <end position="176"/>
    </location>
</feature>
<dbReference type="InterPro" id="IPR056798">
    <property type="entry name" value="ADH_Fe_C"/>
</dbReference>
<dbReference type="GO" id="GO:0005829">
    <property type="term" value="C:cytosol"/>
    <property type="evidence" value="ECO:0007669"/>
    <property type="project" value="TreeGrafter"/>
</dbReference>
<dbReference type="InterPro" id="IPR001670">
    <property type="entry name" value="ADH_Fe/GldA"/>
</dbReference>
<dbReference type="EMBL" id="JAHLFE010000135">
    <property type="protein sequence ID" value="MBU3844545.1"/>
    <property type="molecule type" value="Genomic_DNA"/>
</dbReference>
<dbReference type="Pfam" id="PF25137">
    <property type="entry name" value="ADH_Fe_C"/>
    <property type="match status" value="1"/>
</dbReference>
<evidence type="ECO:0000259" key="2">
    <source>
        <dbReference type="Pfam" id="PF00465"/>
    </source>
</evidence>
<reference evidence="4" key="2">
    <citation type="submission" date="2021-04" db="EMBL/GenBank/DDBJ databases">
        <authorList>
            <person name="Gilroy R."/>
        </authorList>
    </citation>
    <scope>NUCLEOTIDE SEQUENCE</scope>
    <source>
        <strain evidence="4">378</strain>
    </source>
</reference>
<feature type="domain" description="Fe-containing alcohol dehydrogenase-like C-terminal" evidence="3">
    <location>
        <begin position="207"/>
        <end position="351"/>
    </location>
</feature>
<dbReference type="PANTHER" id="PTHR43633">
    <property type="entry name" value="ALCOHOL DEHYDROGENASE YQHD"/>
    <property type="match status" value="1"/>
</dbReference>
<reference evidence="4" key="1">
    <citation type="journal article" date="2021" name="PeerJ">
        <title>Extensive microbial diversity within the chicken gut microbiome revealed by metagenomics and culture.</title>
        <authorList>
            <person name="Gilroy R."/>
            <person name="Ravi A."/>
            <person name="Getino M."/>
            <person name="Pursley I."/>
            <person name="Horton D.L."/>
            <person name="Alikhan N.F."/>
            <person name="Baker D."/>
            <person name="Gharbi K."/>
            <person name="Hall N."/>
            <person name="Watson M."/>
            <person name="Adriaenssens E.M."/>
            <person name="Foster-Nyarko E."/>
            <person name="Jarju S."/>
            <person name="Secka A."/>
            <person name="Antonio M."/>
            <person name="Oren A."/>
            <person name="Chaudhuri R.R."/>
            <person name="La Ragione R."/>
            <person name="Hildebrand F."/>
            <person name="Pallen M.J."/>
        </authorList>
    </citation>
    <scope>NUCLEOTIDE SEQUENCE</scope>
    <source>
        <strain evidence="4">378</strain>
    </source>
</reference>
<dbReference type="GO" id="GO:0046872">
    <property type="term" value="F:metal ion binding"/>
    <property type="evidence" value="ECO:0007669"/>
    <property type="project" value="InterPro"/>
</dbReference>
<dbReference type="Proteomes" id="UP000733611">
    <property type="component" value="Unassembled WGS sequence"/>
</dbReference>
<evidence type="ECO:0000259" key="3">
    <source>
        <dbReference type="Pfam" id="PF25137"/>
    </source>
</evidence>
<accession>A0A948TGB3</accession>
<dbReference type="GO" id="GO:1990362">
    <property type="term" value="F:butanol dehydrogenase (NAD+) activity"/>
    <property type="evidence" value="ECO:0007669"/>
    <property type="project" value="InterPro"/>
</dbReference>
<dbReference type="PANTHER" id="PTHR43633:SF1">
    <property type="entry name" value="ALCOHOL DEHYDROGENASE YQHD"/>
    <property type="match status" value="1"/>
</dbReference>
<organism evidence="4 5">
    <name type="scientific">Candidatus Anaerobiospirillum pullicola</name>
    <dbReference type="NCBI Taxonomy" id="2838451"/>
    <lineage>
        <taxon>Bacteria</taxon>
        <taxon>Pseudomonadati</taxon>
        <taxon>Pseudomonadota</taxon>
        <taxon>Gammaproteobacteria</taxon>
        <taxon>Aeromonadales</taxon>
        <taxon>Succinivibrionaceae</taxon>
        <taxon>Anaerobiospirillum</taxon>
    </lineage>
</organism>
<dbReference type="SUPFAM" id="SSF56796">
    <property type="entry name" value="Dehydroquinate synthase-like"/>
    <property type="match status" value="1"/>
</dbReference>
<keyword evidence="1 4" id="KW-0560">Oxidoreductase</keyword>
<gene>
    <name evidence="4" type="ORF">H9847_06730</name>
</gene>
<evidence type="ECO:0000313" key="4">
    <source>
        <dbReference type="EMBL" id="MBU3844545.1"/>
    </source>
</evidence>
<dbReference type="AlphaFoldDB" id="A0A948TGB3"/>
<comment type="caution">
    <text evidence="4">The sequence shown here is derived from an EMBL/GenBank/DDBJ whole genome shotgun (WGS) entry which is preliminary data.</text>
</comment>
<evidence type="ECO:0000313" key="5">
    <source>
        <dbReference type="Proteomes" id="UP000733611"/>
    </source>
</evidence>
<protein>
    <submittedName>
        <fullName evidence="4">Iron-containing alcohol dehydrogenase</fullName>
        <ecNumber evidence="4">1.1.1.1</ecNumber>
    </submittedName>
</protein>
<name>A0A948TGB3_9GAMM</name>
<dbReference type="GO" id="GO:1990002">
    <property type="term" value="F:methylglyoxal reductase (NADPH) (acetol producing) activity"/>
    <property type="evidence" value="ECO:0007669"/>
    <property type="project" value="TreeGrafter"/>
</dbReference>